<gene>
    <name evidence="7" type="ORF">GCM10017790_03470</name>
</gene>
<dbReference type="CDD" id="cd00609">
    <property type="entry name" value="AAT_like"/>
    <property type="match status" value="1"/>
</dbReference>
<sequence>MSLPLARRMDGVTSSPVRDLLALTARPGVISFAGGMPAPELFDVDGLRAAFDRALDGEPGRRALQYSPTEGNPRLRGLLADRLSDRGLPTTVDDLLITTGSQQGLQLLSTALLDPGATVLVEEPVYLSALQCFQLAEARIVPVPGDAEGIDPAALDEIAARERPALLYLVPTFSNPSGRTISPDRRRALAEVIARHGFWLVEDDPYHELRYRGEREEPMSAHPELAERAIYLGSFSKVIAPGMRLGWLRAPAELLRRVAILKQANDLHTSTVDQAAAAEYLAAADLDTHVRTLCATYRLRRDAMLAELPAITPSGTTWTDPDGGMFVWVTLPGGADTDLLLPEALRHDVAFVPGSAFQVGEPDRSALRLSFATHAPETIAEGLRRLGKALSASV</sequence>
<comment type="cofactor">
    <cofactor evidence="1">
        <name>pyridoxal 5'-phosphate</name>
        <dbReference type="ChEBI" id="CHEBI:597326"/>
    </cofactor>
</comment>
<reference evidence="8" key="1">
    <citation type="journal article" date="2019" name="Int. J. Syst. Evol. Microbiol.">
        <title>The Global Catalogue of Microorganisms (GCM) 10K type strain sequencing project: providing services to taxonomists for standard genome sequencing and annotation.</title>
        <authorList>
            <consortium name="The Broad Institute Genomics Platform"/>
            <consortium name="The Broad Institute Genome Sequencing Center for Infectious Disease"/>
            <person name="Wu L."/>
            <person name="Ma J."/>
        </authorList>
    </citation>
    <scope>NUCLEOTIDE SEQUENCE [LARGE SCALE GENOMIC DNA]</scope>
    <source>
        <strain evidence="8">CGMCC 4.7683</strain>
    </source>
</reference>
<dbReference type="RefSeq" id="WP_229907547.1">
    <property type="nucleotide sequence ID" value="NZ_BNAY01000001.1"/>
</dbReference>
<dbReference type="InterPro" id="IPR015422">
    <property type="entry name" value="PyrdxlP-dep_Trfase_small"/>
</dbReference>
<dbReference type="InterPro" id="IPR004839">
    <property type="entry name" value="Aminotransferase_I/II_large"/>
</dbReference>
<proteinExistence type="predicted"/>
<comment type="caution">
    <text evidence="7">The sequence shown here is derived from an EMBL/GenBank/DDBJ whole genome shotgun (WGS) entry which is preliminary data.</text>
</comment>
<accession>A0ABQ3L5U2</accession>
<dbReference type="Pfam" id="PF00155">
    <property type="entry name" value="Aminotran_1_2"/>
    <property type="match status" value="1"/>
</dbReference>
<name>A0ABQ3L5U2_9PSEU</name>
<feature type="domain" description="Aminotransferase class I/classII large" evidence="6">
    <location>
        <begin position="59"/>
        <end position="386"/>
    </location>
</feature>
<dbReference type="SUPFAM" id="SSF53383">
    <property type="entry name" value="PLP-dependent transferases"/>
    <property type="match status" value="1"/>
</dbReference>
<dbReference type="Proteomes" id="UP000635387">
    <property type="component" value="Unassembled WGS sequence"/>
</dbReference>
<dbReference type="Gene3D" id="3.90.1150.10">
    <property type="entry name" value="Aspartate Aminotransferase, domain 1"/>
    <property type="match status" value="1"/>
</dbReference>
<dbReference type="Gene3D" id="3.40.640.10">
    <property type="entry name" value="Type I PLP-dependent aspartate aminotransferase-like (Major domain)"/>
    <property type="match status" value="1"/>
</dbReference>
<evidence type="ECO:0000256" key="5">
    <source>
        <dbReference type="ARBA" id="ARBA00023194"/>
    </source>
</evidence>
<dbReference type="GO" id="GO:0008483">
    <property type="term" value="F:transaminase activity"/>
    <property type="evidence" value="ECO:0007669"/>
    <property type="project" value="UniProtKB-KW"/>
</dbReference>
<keyword evidence="3" id="KW-0808">Transferase</keyword>
<organism evidence="7 8">
    <name type="scientific">Amycolatopsis oliviviridis</name>
    <dbReference type="NCBI Taxonomy" id="1471590"/>
    <lineage>
        <taxon>Bacteria</taxon>
        <taxon>Bacillati</taxon>
        <taxon>Actinomycetota</taxon>
        <taxon>Actinomycetes</taxon>
        <taxon>Pseudonocardiales</taxon>
        <taxon>Pseudonocardiaceae</taxon>
        <taxon>Amycolatopsis</taxon>
    </lineage>
</organism>
<dbReference type="InterPro" id="IPR015424">
    <property type="entry name" value="PyrdxlP-dep_Trfase"/>
</dbReference>
<keyword evidence="2 7" id="KW-0032">Aminotransferase</keyword>
<dbReference type="EMBL" id="BNAY01000001">
    <property type="protein sequence ID" value="GHH02417.1"/>
    <property type="molecule type" value="Genomic_DNA"/>
</dbReference>
<evidence type="ECO:0000256" key="3">
    <source>
        <dbReference type="ARBA" id="ARBA00022679"/>
    </source>
</evidence>
<protein>
    <submittedName>
        <fullName evidence="7">Aminotransferase</fullName>
    </submittedName>
</protein>
<evidence type="ECO:0000313" key="8">
    <source>
        <dbReference type="Proteomes" id="UP000635387"/>
    </source>
</evidence>
<evidence type="ECO:0000256" key="4">
    <source>
        <dbReference type="ARBA" id="ARBA00022898"/>
    </source>
</evidence>
<evidence type="ECO:0000259" key="6">
    <source>
        <dbReference type="Pfam" id="PF00155"/>
    </source>
</evidence>
<dbReference type="InterPro" id="IPR015421">
    <property type="entry name" value="PyrdxlP-dep_Trfase_major"/>
</dbReference>
<dbReference type="InterPro" id="IPR050859">
    <property type="entry name" value="Class-I_PLP-dep_aminotransf"/>
</dbReference>
<evidence type="ECO:0000256" key="2">
    <source>
        <dbReference type="ARBA" id="ARBA00022576"/>
    </source>
</evidence>
<keyword evidence="4" id="KW-0663">Pyridoxal phosphate</keyword>
<evidence type="ECO:0000256" key="1">
    <source>
        <dbReference type="ARBA" id="ARBA00001933"/>
    </source>
</evidence>
<evidence type="ECO:0000313" key="7">
    <source>
        <dbReference type="EMBL" id="GHH02417.1"/>
    </source>
</evidence>
<keyword evidence="5" id="KW-0045">Antibiotic biosynthesis</keyword>
<dbReference type="PANTHER" id="PTHR42790:SF19">
    <property type="entry name" value="KYNURENINE_ALPHA-AMINOADIPATE AMINOTRANSFERASE, MITOCHONDRIAL"/>
    <property type="match status" value="1"/>
</dbReference>
<keyword evidence="8" id="KW-1185">Reference proteome</keyword>
<dbReference type="PANTHER" id="PTHR42790">
    <property type="entry name" value="AMINOTRANSFERASE"/>
    <property type="match status" value="1"/>
</dbReference>